<accession>A0A8S5R683</accession>
<dbReference type="EMBL" id="BK015821">
    <property type="protein sequence ID" value="DAE26593.1"/>
    <property type="molecule type" value="Genomic_DNA"/>
</dbReference>
<protein>
    <submittedName>
        <fullName evidence="2">Uncharacterized protein</fullName>
    </submittedName>
</protein>
<reference evidence="2" key="1">
    <citation type="journal article" date="2021" name="Proc. Natl. Acad. Sci. U.S.A.">
        <title>A Catalog of Tens of Thousands of Viruses from Human Metagenomes Reveals Hidden Associations with Chronic Diseases.</title>
        <authorList>
            <person name="Tisza M.J."/>
            <person name="Buck C.B."/>
        </authorList>
    </citation>
    <scope>NUCLEOTIDE SEQUENCE</scope>
    <source>
        <strain evidence="2">CtaCq7</strain>
    </source>
</reference>
<evidence type="ECO:0000256" key="1">
    <source>
        <dbReference type="SAM" id="Phobius"/>
    </source>
</evidence>
<keyword evidence="1" id="KW-0472">Membrane</keyword>
<proteinExistence type="predicted"/>
<name>A0A8S5R683_9CAUD</name>
<keyword evidence="1" id="KW-0812">Transmembrane</keyword>
<feature type="transmembrane region" description="Helical" evidence="1">
    <location>
        <begin position="201"/>
        <end position="224"/>
    </location>
</feature>
<keyword evidence="1" id="KW-1133">Transmembrane helix</keyword>
<evidence type="ECO:0000313" key="2">
    <source>
        <dbReference type="EMBL" id="DAE26593.1"/>
    </source>
</evidence>
<sequence>MIEINTLLYHLNKQVIKDNLPYYFTDDVLIQEPIKFKIIEQNNDEIIVEIDNNIKATTDMFLNKTFKYGNKLINILNVVISNKIVLRLDTTNKLPKRSFTLEQKQPILVKANYSYSREQSGNTFNTFKRIDFDVAFKSDEQGKLYNEIQSYVELFLYRKRNTLQVYDKENNKLIRNKYVFISNNVTSSLFVENRDNVYRTFYIIIIFNFKYLILIKIFFISFIYQKYIV</sequence>
<organism evidence="2">
    <name type="scientific">Ackermannviridae sp. ctaCq7</name>
    <dbReference type="NCBI Taxonomy" id="2827294"/>
    <lineage>
        <taxon>Viruses</taxon>
        <taxon>Duplodnaviria</taxon>
        <taxon>Heunggongvirae</taxon>
        <taxon>Uroviricota</taxon>
        <taxon>Caudoviricetes</taxon>
        <taxon>Pantevenvirales</taxon>
        <taxon>Ackermannviridae</taxon>
    </lineage>
</organism>